<sequence>MPMRRDDAETLALGALGWIASDPDRAGAFLGASGASVEDLRDRAADPDFLGFVLDFLLMDEASVLAFAESLPCRPEDVMRARAGLPGGDLPNWT</sequence>
<proteinExistence type="predicted"/>
<keyword evidence="2" id="KW-1185">Reference proteome</keyword>
<dbReference type="Proteomes" id="UP000572377">
    <property type="component" value="Unassembled WGS sequence"/>
</dbReference>
<comment type="caution">
    <text evidence="1">The sequence shown here is derived from an EMBL/GenBank/DDBJ whole genome shotgun (WGS) entry which is preliminary data.</text>
</comment>
<evidence type="ECO:0000313" key="2">
    <source>
        <dbReference type="Proteomes" id="UP000572377"/>
    </source>
</evidence>
<reference evidence="1 2" key="1">
    <citation type="submission" date="2020-05" db="EMBL/GenBank/DDBJ databases">
        <title>Gimesia benthica sp. nov., a novel planctomycete isolated from a deep-sea water sample of the Northwest Indian Ocean.</title>
        <authorList>
            <person name="Wang J."/>
            <person name="Ruan C."/>
            <person name="Song L."/>
            <person name="Zhu Y."/>
            <person name="Li A."/>
            <person name="Zheng X."/>
            <person name="Wang L."/>
            <person name="Lu Z."/>
            <person name="Huang Y."/>
            <person name="Du W."/>
            <person name="Zhou Y."/>
            <person name="Huang L."/>
            <person name="Dai X."/>
        </authorList>
    </citation>
    <scope>NUCLEOTIDE SEQUENCE [LARGE SCALE GENOMIC DNA]</scope>
    <source>
        <strain evidence="1 2">YYQ-30</strain>
    </source>
</reference>
<dbReference type="InterPro" id="IPR021955">
    <property type="entry name" value="DUF3572"/>
</dbReference>
<name>A0A849L5G3_9RHOB</name>
<protein>
    <submittedName>
        <fullName evidence="1">DUF3572 domain-containing protein</fullName>
    </submittedName>
</protein>
<organism evidence="1 2">
    <name type="scientific">Halovulum dunhuangense</name>
    <dbReference type="NCBI Taxonomy" id="1505036"/>
    <lineage>
        <taxon>Bacteria</taxon>
        <taxon>Pseudomonadati</taxon>
        <taxon>Pseudomonadota</taxon>
        <taxon>Alphaproteobacteria</taxon>
        <taxon>Rhodobacterales</taxon>
        <taxon>Paracoccaceae</taxon>
        <taxon>Halovulum</taxon>
    </lineage>
</organism>
<dbReference type="AlphaFoldDB" id="A0A849L5G3"/>
<evidence type="ECO:0000313" key="1">
    <source>
        <dbReference type="EMBL" id="NNU81420.1"/>
    </source>
</evidence>
<accession>A0A849L5G3</accession>
<dbReference type="Pfam" id="PF12096">
    <property type="entry name" value="DUF3572"/>
    <property type="match status" value="1"/>
</dbReference>
<dbReference type="EMBL" id="JABFBC010000002">
    <property type="protein sequence ID" value="NNU81420.1"/>
    <property type="molecule type" value="Genomic_DNA"/>
</dbReference>
<gene>
    <name evidence="1" type="ORF">HMH01_13335</name>
</gene>